<keyword evidence="2" id="KW-1185">Reference proteome</keyword>
<accession>A0A4R1APW3</accession>
<reference evidence="1 2" key="1">
    <citation type="submission" date="2019-03" db="EMBL/GenBank/DDBJ databases">
        <authorList>
            <person name="Jensen L."/>
            <person name="Storgaard J."/>
            <person name="Sulaj E."/>
            <person name="Schramm A."/>
            <person name="Marshall I.P.G."/>
        </authorList>
    </citation>
    <scope>NUCLEOTIDE SEQUENCE [LARGE SCALE GENOMIC DNA]</scope>
    <source>
        <strain evidence="1 2">2017H2G3</strain>
    </source>
</reference>
<dbReference type="OrthoDB" id="1850874at2"/>
<organism evidence="1 2">
    <name type="scientific">Cytobacillus praedii</name>
    <dbReference type="NCBI Taxonomy" id="1742358"/>
    <lineage>
        <taxon>Bacteria</taxon>
        <taxon>Bacillati</taxon>
        <taxon>Bacillota</taxon>
        <taxon>Bacilli</taxon>
        <taxon>Bacillales</taxon>
        <taxon>Bacillaceae</taxon>
        <taxon>Cytobacillus</taxon>
    </lineage>
</organism>
<evidence type="ECO:0000313" key="2">
    <source>
        <dbReference type="Proteomes" id="UP000293846"/>
    </source>
</evidence>
<dbReference type="InterPro" id="IPR010064">
    <property type="entry name" value="HK97-gp10_tail"/>
</dbReference>
<dbReference type="AlphaFoldDB" id="A0A4R1APW3"/>
<proteinExistence type="predicted"/>
<sequence length="132" mass="15617">MGFEYSEMKAMRKQIAELRRNSYEIHMKVAKRIAQLAIRKVKKMTPVDTGDLRNNWKFTVTKKGDSFYVTVYNKLEYASFVENGHRIVVAGQTVGWVEGKFMLKLTMDEMERIAPNMWKQEVEKEMRRIFGQ</sequence>
<dbReference type="Proteomes" id="UP000293846">
    <property type="component" value="Unassembled WGS sequence"/>
</dbReference>
<dbReference type="EMBL" id="SJTH01000060">
    <property type="protein sequence ID" value="TCJ01496.1"/>
    <property type="molecule type" value="Genomic_DNA"/>
</dbReference>
<comment type="caution">
    <text evidence="1">The sequence shown here is derived from an EMBL/GenBank/DDBJ whole genome shotgun (WGS) entry which is preliminary data.</text>
</comment>
<dbReference type="Pfam" id="PF04883">
    <property type="entry name" value="HK97-gp10_like"/>
    <property type="match status" value="1"/>
</dbReference>
<evidence type="ECO:0000313" key="1">
    <source>
        <dbReference type="EMBL" id="TCJ01496.1"/>
    </source>
</evidence>
<dbReference type="RefSeq" id="WP_131238709.1">
    <property type="nucleotide sequence ID" value="NZ_SJTH01000060.1"/>
</dbReference>
<protein>
    <submittedName>
        <fullName evidence="1">HK97 gp10 family phage protein</fullName>
    </submittedName>
</protein>
<gene>
    <name evidence="1" type="ORF">E0Y62_23765</name>
</gene>
<name>A0A4R1APW3_9BACI</name>